<evidence type="ECO:0000313" key="3">
    <source>
        <dbReference type="Proteomes" id="UP000248291"/>
    </source>
</evidence>
<name>A0AAN4Q0G5_PSESF</name>
<protein>
    <submittedName>
        <fullName evidence="2">SRNA-binding carbon storage regulator CsrA</fullName>
    </submittedName>
</protein>
<dbReference type="GO" id="GO:0006402">
    <property type="term" value="P:mRNA catabolic process"/>
    <property type="evidence" value="ECO:0007669"/>
    <property type="project" value="InterPro"/>
</dbReference>
<dbReference type="Gene3D" id="2.60.40.4380">
    <property type="entry name" value="Translational regulator CsrA"/>
    <property type="match status" value="1"/>
</dbReference>
<organism evidence="2 3">
    <name type="scientific">Pseudomonas syringae pv. actinidiae</name>
    <dbReference type="NCBI Taxonomy" id="103796"/>
    <lineage>
        <taxon>Bacteria</taxon>
        <taxon>Pseudomonadati</taxon>
        <taxon>Pseudomonadota</taxon>
        <taxon>Gammaproteobacteria</taxon>
        <taxon>Pseudomonadales</taxon>
        <taxon>Pseudomonadaceae</taxon>
        <taxon>Pseudomonas</taxon>
        <taxon>Pseudomonas syringae</taxon>
    </lineage>
</organism>
<dbReference type="SUPFAM" id="SSF117130">
    <property type="entry name" value="CsrA-like"/>
    <property type="match status" value="1"/>
</dbReference>
<keyword evidence="1" id="KW-0010">Activator</keyword>
<dbReference type="Proteomes" id="UP000248291">
    <property type="component" value="Unassembled WGS sequence"/>
</dbReference>
<dbReference type="GO" id="GO:0003723">
    <property type="term" value="F:RNA binding"/>
    <property type="evidence" value="ECO:0007669"/>
    <property type="project" value="InterPro"/>
</dbReference>
<dbReference type="Pfam" id="PF02599">
    <property type="entry name" value="CsrA"/>
    <property type="match status" value="1"/>
</dbReference>
<evidence type="ECO:0000313" key="2">
    <source>
        <dbReference type="EMBL" id="GBH14998.1"/>
    </source>
</evidence>
<comment type="caution">
    <text evidence="2">The sequence shown here is derived from an EMBL/GenBank/DDBJ whole genome shotgun (WGS) entry which is preliminary data.</text>
</comment>
<proteinExistence type="predicted"/>
<dbReference type="InterPro" id="IPR036107">
    <property type="entry name" value="CsrA_sf"/>
</dbReference>
<gene>
    <name evidence="2" type="ORF">KPSA3_00915</name>
</gene>
<sequence length="83" mass="9480">MAVLRKENRMLLLTRRQGENIVIGDEIQIQVLSVSEAAGDVRIQIEAPDLFVVQCVDVDRDVTARRASPVITHKRRWRSIVTK</sequence>
<dbReference type="AlphaFoldDB" id="A0AAN4Q0G5"/>
<dbReference type="EMBL" id="BGKA01000029">
    <property type="protein sequence ID" value="GBH14998.1"/>
    <property type="molecule type" value="Genomic_DNA"/>
</dbReference>
<accession>A0AAN4Q0G5</accession>
<dbReference type="GO" id="GO:0006109">
    <property type="term" value="P:regulation of carbohydrate metabolic process"/>
    <property type="evidence" value="ECO:0007669"/>
    <property type="project" value="InterPro"/>
</dbReference>
<evidence type="ECO:0000256" key="1">
    <source>
        <dbReference type="ARBA" id="ARBA00023159"/>
    </source>
</evidence>
<dbReference type="InterPro" id="IPR003751">
    <property type="entry name" value="CsrA"/>
</dbReference>
<reference evidence="2 3" key="1">
    <citation type="submission" date="2018-04" db="EMBL/GenBank/DDBJ databases">
        <title>Draft genome sequence of Pseudomonas syringae pv. actinidiae biovar 3 strains isolated from kiwifruit in Kagawa prefecture.</title>
        <authorList>
            <person name="Tabuchi M."/>
            <person name="Saito M."/>
            <person name="Fujiwara S."/>
            <person name="Sasa N."/>
            <person name="Akimitsu K."/>
            <person name="Gomi K."/>
            <person name="Konishi-Sugita S."/>
            <person name="Hamano K."/>
            <person name="Kataoka I."/>
        </authorList>
    </citation>
    <scope>NUCLEOTIDE SEQUENCE [LARGE SCALE GENOMIC DNA]</scope>
    <source>
        <strain evidence="2 3">MAFF212211</strain>
    </source>
</reference>